<dbReference type="HOGENOM" id="CLU_048107_0_0_7"/>
<feature type="region of interest" description="Disordered" evidence="1">
    <location>
        <begin position="253"/>
        <end position="286"/>
    </location>
</feature>
<feature type="domain" description="Transposase IS204/IS1001/IS1096/IS1165 DDE" evidence="2">
    <location>
        <begin position="152"/>
        <end position="408"/>
    </location>
</feature>
<gene>
    <name evidence="3" type="ORF">ETSY1_30280</name>
</gene>
<evidence type="ECO:0000313" key="4">
    <source>
        <dbReference type="Proteomes" id="UP000019141"/>
    </source>
</evidence>
<protein>
    <recommendedName>
        <fullName evidence="2">Transposase IS204/IS1001/IS1096/IS1165 DDE domain-containing protein</fullName>
    </recommendedName>
</protein>
<dbReference type="EMBL" id="AZHW01000906">
    <property type="protein sequence ID" value="ETW95533.1"/>
    <property type="molecule type" value="Genomic_DNA"/>
</dbReference>
<proteinExistence type="predicted"/>
<organism evidence="3 4">
    <name type="scientific">Entotheonella factor</name>
    <dbReference type="NCBI Taxonomy" id="1429438"/>
    <lineage>
        <taxon>Bacteria</taxon>
        <taxon>Pseudomonadati</taxon>
        <taxon>Nitrospinota/Tectimicrobiota group</taxon>
        <taxon>Candidatus Tectimicrobiota</taxon>
        <taxon>Candidatus Entotheonellia</taxon>
        <taxon>Candidatus Entotheonellales</taxon>
        <taxon>Candidatus Entotheonellaceae</taxon>
        <taxon>Candidatus Entotheonella</taxon>
    </lineage>
</organism>
<sequence>MRFTELIGTQDDYIEHLVITPKYHPCPQCGVPGKRKHTTTRSVRHVAVLYRRCWMVAEVGVYKARCQCCLYFQAQIPGVPARGRYSYEVRNVIANALIRDRMPYTLVQLRMLEDHCLSVSLGYLHQCFLWAHEQINMESHWAFVLANFSGVLCIDELHDSGRTILFATDPLNNFTVSFNVVDQNDQDHMNAFLQSLSDRGLVVAIAITDGSPLYKDALQSYWSGVEHQLCIFHGIKEVNKLILDGVRAIKNDLRRQGNRGRKKRRGRPSKRAQQQRERRRGMSKKEQATLIWEHQYLIVRKEEELSEQDQENMALMLTIAPELELFRRFNQQFYRLFEKDITKQCARHRRTRMVNNAAYQANTFLAKALNKISKEKFDKMIVYLGWENVDRTNNHVERHNRVFRMLQKTRYKRRKVHTIEKAIELDLYSRMLRHPLYDEGFRERSCPALEEFPWEIAA</sequence>
<evidence type="ECO:0000313" key="3">
    <source>
        <dbReference type="EMBL" id="ETW95533.1"/>
    </source>
</evidence>
<keyword evidence="4" id="KW-1185">Reference proteome</keyword>
<dbReference type="Proteomes" id="UP000019141">
    <property type="component" value="Unassembled WGS sequence"/>
</dbReference>
<dbReference type="Pfam" id="PF01610">
    <property type="entry name" value="DDE_Tnp_ISL3"/>
    <property type="match status" value="1"/>
</dbReference>
<name>W4LBR1_ENTF1</name>
<reference evidence="3 4" key="1">
    <citation type="journal article" date="2014" name="Nature">
        <title>An environmental bacterial taxon with a large and distinct metabolic repertoire.</title>
        <authorList>
            <person name="Wilson M.C."/>
            <person name="Mori T."/>
            <person name="Ruckert C."/>
            <person name="Uria A.R."/>
            <person name="Helf M.J."/>
            <person name="Takada K."/>
            <person name="Gernert C."/>
            <person name="Steffens U.A."/>
            <person name="Heycke N."/>
            <person name="Schmitt S."/>
            <person name="Rinke C."/>
            <person name="Helfrich E.J."/>
            <person name="Brachmann A.O."/>
            <person name="Gurgui C."/>
            <person name="Wakimoto T."/>
            <person name="Kracht M."/>
            <person name="Crusemann M."/>
            <person name="Hentschel U."/>
            <person name="Abe I."/>
            <person name="Matsunaga S."/>
            <person name="Kalinowski J."/>
            <person name="Takeyama H."/>
            <person name="Piel J."/>
        </authorList>
    </citation>
    <scope>NUCLEOTIDE SEQUENCE [LARGE SCALE GENOMIC DNA]</scope>
    <source>
        <strain evidence="4">TSY1</strain>
    </source>
</reference>
<comment type="caution">
    <text evidence="3">The sequence shown here is derived from an EMBL/GenBank/DDBJ whole genome shotgun (WGS) entry which is preliminary data.</text>
</comment>
<dbReference type="AlphaFoldDB" id="W4LBR1"/>
<evidence type="ECO:0000256" key="1">
    <source>
        <dbReference type="SAM" id="MobiDB-lite"/>
    </source>
</evidence>
<dbReference type="InterPro" id="IPR002560">
    <property type="entry name" value="Transposase_DDE"/>
</dbReference>
<accession>W4LBR1</accession>
<feature type="compositionally biased region" description="Basic residues" evidence="1">
    <location>
        <begin position="256"/>
        <end position="270"/>
    </location>
</feature>
<evidence type="ECO:0000259" key="2">
    <source>
        <dbReference type="Pfam" id="PF01610"/>
    </source>
</evidence>